<keyword evidence="2" id="KW-1185">Reference proteome</keyword>
<proteinExistence type="predicted"/>
<gene>
    <name evidence="1" type="ORF">HID58_093231</name>
</gene>
<dbReference type="EMBL" id="JAGKQM010000781">
    <property type="protein sequence ID" value="KAH0853456.1"/>
    <property type="molecule type" value="Genomic_DNA"/>
</dbReference>
<name>A0ABQ7XC47_BRANA</name>
<sequence>MDMSDIALGMMGPSYMPGLVEENSLDTQVVPVPGSELIMAPSQWSRGHYPPKLHLDVDRTAIISTDI</sequence>
<evidence type="ECO:0000313" key="1">
    <source>
        <dbReference type="EMBL" id="KAH0853456.1"/>
    </source>
</evidence>
<reference evidence="1 2" key="1">
    <citation type="submission" date="2021-05" db="EMBL/GenBank/DDBJ databases">
        <title>Genome Assembly of Synthetic Allotetraploid Brassica napus Reveals Homoeologous Exchanges between Subgenomes.</title>
        <authorList>
            <person name="Davis J.T."/>
        </authorList>
    </citation>
    <scope>NUCLEOTIDE SEQUENCE [LARGE SCALE GENOMIC DNA]</scope>
    <source>
        <strain evidence="2">cv. Da-Ae</strain>
        <tissue evidence="1">Seedling</tissue>
    </source>
</reference>
<comment type="caution">
    <text evidence="1">The sequence shown here is derived from an EMBL/GenBank/DDBJ whole genome shotgun (WGS) entry which is preliminary data.</text>
</comment>
<dbReference type="Proteomes" id="UP000824890">
    <property type="component" value="Unassembled WGS sequence"/>
</dbReference>
<organism evidence="1 2">
    <name type="scientific">Brassica napus</name>
    <name type="common">Rape</name>
    <dbReference type="NCBI Taxonomy" id="3708"/>
    <lineage>
        <taxon>Eukaryota</taxon>
        <taxon>Viridiplantae</taxon>
        <taxon>Streptophyta</taxon>
        <taxon>Embryophyta</taxon>
        <taxon>Tracheophyta</taxon>
        <taxon>Spermatophyta</taxon>
        <taxon>Magnoliopsida</taxon>
        <taxon>eudicotyledons</taxon>
        <taxon>Gunneridae</taxon>
        <taxon>Pentapetalae</taxon>
        <taxon>rosids</taxon>
        <taxon>malvids</taxon>
        <taxon>Brassicales</taxon>
        <taxon>Brassicaceae</taxon>
        <taxon>Brassiceae</taxon>
        <taxon>Brassica</taxon>
    </lineage>
</organism>
<protein>
    <submittedName>
        <fullName evidence="1">Uncharacterized protein</fullName>
    </submittedName>
</protein>
<evidence type="ECO:0000313" key="2">
    <source>
        <dbReference type="Proteomes" id="UP000824890"/>
    </source>
</evidence>
<accession>A0ABQ7XC47</accession>